<dbReference type="Pfam" id="PF07412">
    <property type="entry name" value="Geminin"/>
    <property type="match status" value="1"/>
</dbReference>
<dbReference type="GO" id="GO:0045786">
    <property type="term" value="P:negative regulation of cell cycle"/>
    <property type="evidence" value="ECO:0007669"/>
    <property type="project" value="TreeGrafter"/>
</dbReference>
<evidence type="ECO:0000313" key="7">
    <source>
        <dbReference type="EMBL" id="CAH0564910.1"/>
    </source>
</evidence>
<organism evidence="7 8">
    <name type="scientific">Brassicogethes aeneus</name>
    <name type="common">Rape pollen beetle</name>
    <name type="synonym">Meligethes aeneus</name>
    <dbReference type="NCBI Taxonomy" id="1431903"/>
    <lineage>
        <taxon>Eukaryota</taxon>
        <taxon>Metazoa</taxon>
        <taxon>Ecdysozoa</taxon>
        <taxon>Arthropoda</taxon>
        <taxon>Hexapoda</taxon>
        <taxon>Insecta</taxon>
        <taxon>Pterygota</taxon>
        <taxon>Neoptera</taxon>
        <taxon>Endopterygota</taxon>
        <taxon>Coleoptera</taxon>
        <taxon>Polyphaga</taxon>
        <taxon>Cucujiformia</taxon>
        <taxon>Nitidulidae</taxon>
        <taxon>Meligethinae</taxon>
        <taxon>Brassicogethes</taxon>
    </lineage>
</organism>
<proteinExistence type="inferred from homology"/>
<dbReference type="Proteomes" id="UP001154078">
    <property type="component" value="Chromosome 9"/>
</dbReference>
<evidence type="ECO:0008006" key="9">
    <source>
        <dbReference type="Google" id="ProtNLM"/>
    </source>
</evidence>
<keyword evidence="8" id="KW-1185">Reference proteome</keyword>
<reference evidence="7" key="1">
    <citation type="submission" date="2021-12" db="EMBL/GenBank/DDBJ databases">
        <authorList>
            <person name="King R."/>
        </authorList>
    </citation>
    <scope>NUCLEOTIDE SEQUENCE</scope>
</reference>
<feature type="coiled-coil region" evidence="6">
    <location>
        <begin position="106"/>
        <end position="154"/>
    </location>
</feature>
<dbReference type="InterPro" id="IPR022786">
    <property type="entry name" value="Geminin/Multicilin"/>
</dbReference>
<dbReference type="PANTHER" id="PTHR13372">
    <property type="entry name" value="GEMININ"/>
    <property type="match status" value="1"/>
</dbReference>
<evidence type="ECO:0000313" key="8">
    <source>
        <dbReference type="Proteomes" id="UP001154078"/>
    </source>
</evidence>
<keyword evidence="3 6" id="KW-0175">Coiled coil</keyword>
<dbReference type="AlphaFoldDB" id="A0A9P0BKD2"/>
<evidence type="ECO:0000256" key="5">
    <source>
        <dbReference type="ARBA" id="ARBA00023306"/>
    </source>
</evidence>
<protein>
    <recommendedName>
        <fullName evidence="9">Geminin</fullName>
    </recommendedName>
</protein>
<evidence type="ECO:0000256" key="1">
    <source>
        <dbReference type="ARBA" id="ARBA00004123"/>
    </source>
</evidence>
<dbReference type="GO" id="GO:0005634">
    <property type="term" value="C:nucleus"/>
    <property type="evidence" value="ECO:0007669"/>
    <property type="project" value="UniProtKB-SubCell"/>
</dbReference>
<evidence type="ECO:0000256" key="3">
    <source>
        <dbReference type="ARBA" id="ARBA00023054"/>
    </source>
</evidence>
<gene>
    <name evidence="7" type="ORF">MELIAE_LOCUS13349</name>
</gene>
<dbReference type="EMBL" id="OV121140">
    <property type="protein sequence ID" value="CAH0564910.1"/>
    <property type="molecule type" value="Genomic_DNA"/>
</dbReference>
<dbReference type="PANTHER" id="PTHR13372:SF5">
    <property type="entry name" value="GEMININ"/>
    <property type="match status" value="1"/>
</dbReference>
<dbReference type="SUPFAM" id="SSF111469">
    <property type="entry name" value="Geminin coiled-coil domain"/>
    <property type="match status" value="1"/>
</dbReference>
<sequence length="163" mass="18717">MKTEASKRVVVKVESQSQQEISRSIRKTKVLKDVTSDKENVVKSTTFKEAKLASEREKAEAKKRSYVDKAVQTFEDYTVTEEDLTSEDAPSEGYWRKLAEKRGEALNESLHENEKLKENVEALQEENKVCKEMLDESRNLVEVLQELLNESQADDEDEEVASE</sequence>
<comment type="similarity">
    <text evidence="2">Belongs to the geminin family.</text>
</comment>
<keyword evidence="5" id="KW-0131">Cell cycle</keyword>
<name>A0A9P0BKD2_BRAAE</name>
<accession>A0A9P0BKD2</accession>
<dbReference type="GO" id="GO:0008156">
    <property type="term" value="P:negative regulation of DNA replication"/>
    <property type="evidence" value="ECO:0007669"/>
    <property type="project" value="TreeGrafter"/>
</dbReference>
<evidence type="ECO:0000256" key="4">
    <source>
        <dbReference type="ARBA" id="ARBA00023242"/>
    </source>
</evidence>
<dbReference type="Gene3D" id="1.20.5.1180">
    <property type="entry name" value="Geminin coiled-coil domain"/>
    <property type="match status" value="1"/>
</dbReference>
<dbReference type="OrthoDB" id="10043826at2759"/>
<comment type="subcellular location">
    <subcellularLocation>
        <location evidence="1">Nucleus</location>
    </subcellularLocation>
</comment>
<evidence type="ECO:0000256" key="2">
    <source>
        <dbReference type="ARBA" id="ARBA00007979"/>
    </source>
</evidence>
<keyword evidence="4" id="KW-0539">Nucleus</keyword>
<evidence type="ECO:0000256" key="6">
    <source>
        <dbReference type="SAM" id="Coils"/>
    </source>
</evidence>